<evidence type="ECO:0008006" key="4">
    <source>
        <dbReference type="Google" id="ProtNLM"/>
    </source>
</evidence>
<dbReference type="EMBL" id="CP093313">
    <property type="protein sequence ID" value="UWZ81936.1"/>
    <property type="molecule type" value="Genomic_DNA"/>
</dbReference>
<reference evidence="2" key="1">
    <citation type="submission" date="2021-04" db="EMBL/GenBank/DDBJ databases">
        <title>Phylogenetic analysis of Acidobacteriaceae.</title>
        <authorList>
            <person name="Qiu L."/>
            <person name="Zhang Q."/>
        </authorList>
    </citation>
    <scope>NUCLEOTIDE SEQUENCE</scope>
    <source>
        <strain evidence="2">DSM 25168</strain>
    </source>
</reference>
<evidence type="ECO:0000313" key="3">
    <source>
        <dbReference type="Proteomes" id="UP001059380"/>
    </source>
</evidence>
<dbReference type="KEGG" id="orp:MOP44_15275"/>
<dbReference type="Proteomes" id="UP001059380">
    <property type="component" value="Chromosome"/>
</dbReference>
<organism evidence="2 3">
    <name type="scientific">Occallatibacter riparius</name>
    <dbReference type="NCBI Taxonomy" id="1002689"/>
    <lineage>
        <taxon>Bacteria</taxon>
        <taxon>Pseudomonadati</taxon>
        <taxon>Acidobacteriota</taxon>
        <taxon>Terriglobia</taxon>
        <taxon>Terriglobales</taxon>
        <taxon>Acidobacteriaceae</taxon>
        <taxon>Occallatibacter</taxon>
    </lineage>
</organism>
<sequence length="198" mass="20910">MRIRFALLLAIAATSMTAAAQSTARPVSSGPELSLEYTYLRSNAPVDQCGCFSPQGGRASFAYPLPGGHFSLAGDVTAGHAGKIAAHDYDLTLTTFTAGVRYRHVLPTGRLEPFGQVLAGGAHAGGSLVEGNTAAANPSVVFASNVGGGLDLRLRPESRISWRAVEADYLVTLFHNGQNDHQNILQLSTGIAFHFSRR</sequence>
<feature type="chain" id="PRO_5039934312" description="Outer membrane protein beta-barrel domain-containing protein" evidence="1">
    <location>
        <begin position="21"/>
        <end position="198"/>
    </location>
</feature>
<dbReference type="AlphaFoldDB" id="A0A9J7BGM3"/>
<keyword evidence="1" id="KW-0732">Signal</keyword>
<dbReference type="InterPro" id="IPR011250">
    <property type="entry name" value="OMP/PagP_B-barrel"/>
</dbReference>
<proteinExistence type="predicted"/>
<keyword evidence="3" id="KW-1185">Reference proteome</keyword>
<protein>
    <recommendedName>
        <fullName evidence="4">Outer membrane protein beta-barrel domain-containing protein</fullName>
    </recommendedName>
</protein>
<name>A0A9J7BGM3_9BACT</name>
<evidence type="ECO:0000313" key="2">
    <source>
        <dbReference type="EMBL" id="UWZ81936.1"/>
    </source>
</evidence>
<accession>A0A9J7BGM3</accession>
<gene>
    <name evidence="2" type="ORF">MOP44_15275</name>
</gene>
<evidence type="ECO:0000256" key="1">
    <source>
        <dbReference type="SAM" id="SignalP"/>
    </source>
</evidence>
<dbReference type="SUPFAM" id="SSF56925">
    <property type="entry name" value="OMPA-like"/>
    <property type="match status" value="1"/>
</dbReference>
<feature type="signal peptide" evidence="1">
    <location>
        <begin position="1"/>
        <end position="20"/>
    </location>
</feature>
<dbReference type="RefSeq" id="WP_260790921.1">
    <property type="nucleotide sequence ID" value="NZ_CP093313.1"/>
</dbReference>